<proteinExistence type="inferred from homology"/>
<evidence type="ECO:0000313" key="8">
    <source>
        <dbReference type="EMBL" id="CZQ84919.1"/>
    </source>
</evidence>
<keyword evidence="8" id="KW-0808">Transferase</keyword>
<dbReference type="Proteomes" id="UP000242754">
    <property type="component" value="Unassembled WGS sequence"/>
</dbReference>
<dbReference type="SUPFAM" id="SSF53795">
    <property type="entry name" value="PEP carboxykinase-like"/>
    <property type="match status" value="1"/>
</dbReference>
<keyword evidence="5" id="KW-0067">ATP-binding</keyword>
<dbReference type="STRING" id="140314.SAMN04488076_10145"/>
<dbReference type="GO" id="GO:0006094">
    <property type="term" value="P:gluconeogenesis"/>
    <property type="evidence" value="ECO:0007669"/>
    <property type="project" value="UniProtKB-UniPathway"/>
</dbReference>
<dbReference type="InterPro" id="IPR008210">
    <property type="entry name" value="PEP_carboxykinase_N"/>
</dbReference>
<dbReference type="GO" id="GO:0016301">
    <property type="term" value="F:kinase activity"/>
    <property type="evidence" value="ECO:0007669"/>
    <property type="project" value="UniProtKB-KW"/>
</dbReference>
<keyword evidence="6" id="KW-0456">Lyase</keyword>
<dbReference type="Gene3D" id="3.90.228.20">
    <property type="match status" value="1"/>
</dbReference>
<evidence type="ECO:0000256" key="6">
    <source>
        <dbReference type="ARBA" id="ARBA00023239"/>
    </source>
</evidence>
<dbReference type="InterPro" id="IPR013035">
    <property type="entry name" value="PEP_carboxykinase_C"/>
</dbReference>
<dbReference type="Pfam" id="PF01293">
    <property type="entry name" value="PEPCK_ATP"/>
    <property type="match status" value="1"/>
</dbReference>
<reference evidence="8 9" key="1">
    <citation type="submission" date="2016-02" db="EMBL/GenBank/DDBJ databases">
        <authorList>
            <person name="Wen L."/>
            <person name="He K."/>
            <person name="Yang H."/>
        </authorList>
    </citation>
    <scope>NUCLEOTIDE SEQUENCE [LARGE SCALE GENOMIC DNA]</scope>
    <source>
        <strain evidence="8">Trichococcus palustris</strain>
    </source>
</reference>
<name>A0A143YAC8_9LACT</name>
<dbReference type="RefSeq" id="WP_087031115.1">
    <property type="nucleotide sequence ID" value="NZ_FJNE01000002.1"/>
</dbReference>
<evidence type="ECO:0000256" key="2">
    <source>
        <dbReference type="ARBA" id="ARBA00006052"/>
    </source>
</evidence>
<dbReference type="GO" id="GO:0005524">
    <property type="term" value="F:ATP binding"/>
    <property type="evidence" value="ECO:0007669"/>
    <property type="project" value="UniProtKB-KW"/>
</dbReference>
<organism evidence="8 9">
    <name type="scientific">Trichococcus palustris</name>
    <dbReference type="NCBI Taxonomy" id="140314"/>
    <lineage>
        <taxon>Bacteria</taxon>
        <taxon>Bacillati</taxon>
        <taxon>Bacillota</taxon>
        <taxon>Bacilli</taxon>
        <taxon>Lactobacillales</taxon>
        <taxon>Carnobacteriaceae</taxon>
        <taxon>Trichococcus</taxon>
    </lineage>
</organism>
<accession>A0A143YAC8</accession>
<dbReference type="OrthoDB" id="9806325at2"/>
<evidence type="ECO:0000313" key="9">
    <source>
        <dbReference type="Proteomes" id="UP000242754"/>
    </source>
</evidence>
<dbReference type="AlphaFoldDB" id="A0A143YAC8"/>
<keyword evidence="4" id="KW-0547">Nucleotide-binding</keyword>
<evidence type="ECO:0000256" key="7">
    <source>
        <dbReference type="ARBA" id="ARBA00047371"/>
    </source>
</evidence>
<comment type="similarity">
    <text evidence="2">Belongs to the phosphoenolpyruvate carboxykinase (ATP) family.</text>
</comment>
<protein>
    <recommendedName>
        <fullName evidence="3">phosphoenolpyruvate carboxykinase (ATP)</fullName>
        <ecNumber evidence="3">4.1.1.49</ecNumber>
    </recommendedName>
</protein>
<evidence type="ECO:0000256" key="3">
    <source>
        <dbReference type="ARBA" id="ARBA00012363"/>
    </source>
</evidence>
<sequence length="548" mass="62107">MATRETYKRSELKKSNPLLTKFRTTIETAFYGNNMHEVTDIADAYELAKNADGVIVTDLPVLHTAELGLPNHAKVLVENGGKIFGRTARARRTIGENKEEDEILEGIVRDVIYKNRKRYYYKTSGYVGLDEEFMVKAHIALPEGNENNLYSWLLNFQWDNKEYKDMYAKSKTYDDGDIYIYGDPDWRHPDYPLGLALFEPDKNVACILGMQYFGEFKKGTLTLAWGTGHRNGFVACHGGLKQFKLNDGASYVASFFGLSGSGKSTLTHSKHENKYEIKVLHDDAFLIDLKDGSSIALEPAYFDKTQDYPADHPEQDYFVTVQNVGVTKDEDGKIVLVTEDIRNGNGRTVKSRYSTPNRVDRFSEPINAVYWIMKDDSLPPLVKVDNAVLAATFGTTLATKRSTAETIKKGESRDMLVIEPFANPFRVYPLAEDYAGFKELLEHDEVDCYIINTGFFLDKKIPKEVTLGVIESVVEGSGEFKPFGDVPHLSYLSVAGFDPDITDKDYRKLVKTRMQMRKDYLDEFNEAHQDLPIPEESIHSLQEVIDAL</sequence>
<evidence type="ECO:0000256" key="1">
    <source>
        <dbReference type="ARBA" id="ARBA00004742"/>
    </source>
</evidence>
<keyword evidence="9" id="KW-1185">Reference proteome</keyword>
<keyword evidence="8" id="KW-0418">Kinase</keyword>
<dbReference type="InterPro" id="IPR001272">
    <property type="entry name" value="PEP_carboxykinase_ATP"/>
</dbReference>
<comment type="pathway">
    <text evidence="1">Carbohydrate biosynthesis; gluconeogenesis.</text>
</comment>
<dbReference type="EC" id="4.1.1.49" evidence="3"/>
<evidence type="ECO:0000256" key="5">
    <source>
        <dbReference type="ARBA" id="ARBA00022840"/>
    </source>
</evidence>
<dbReference type="EMBL" id="FJNE01000002">
    <property type="protein sequence ID" value="CZQ84919.1"/>
    <property type="molecule type" value="Genomic_DNA"/>
</dbReference>
<gene>
    <name evidence="8" type="ORF">Tpal_561</name>
</gene>
<keyword evidence="8" id="KW-0670">Pyruvate</keyword>
<evidence type="ECO:0000256" key="4">
    <source>
        <dbReference type="ARBA" id="ARBA00022741"/>
    </source>
</evidence>
<comment type="catalytic activity">
    <reaction evidence="7">
        <text>oxaloacetate + ATP = phosphoenolpyruvate + ADP + CO2</text>
        <dbReference type="Rhea" id="RHEA:18617"/>
        <dbReference type="ChEBI" id="CHEBI:16452"/>
        <dbReference type="ChEBI" id="CHEBI:16526"/>
        <dbReference type="ChEBI" id="CHEBI:30616"/>
        <dbReference type="ChEBI" id="CHEBI:58702"/>
        <dbReference type="ChEBI" id="CHEBI:456216"/>
        <dbReference type="EC" id="4.1.1.49"/>
    </reaction>
</comment>
<dbReference type="GO" id="GO:0004612">
    <property type="term" value="F:phosphoenolpyruvate carboxykinase (ATP) activity"/>
    <property type="evidence" value="ECO:0007669"/>
    <property type="project" value="UniProtKB-EC"/>
</dbReference>
<dbReference type="SUPFAM" id="SSF68923">
    <property type="entry name" value="PEP carboxykinase N-terminal domain"/>
    <property type="match status" value="1"/>
</dbReference>
<dbReference type="UniPathway" id="UPA00138"/>